<dbReference type="GO" id="GO:0004632">
    <property type="term" value="F:phosphopantothenate--cysteine ligase activity"/>
    <property type="evidence" value="ECO:0007669"/>
    <property type="project" value="UniProtKB-UniRule"/>
</dbReference>
<keyword evidence="3" id="KW-0511">Multifunctional enzyme</keyword>
<dbReference type="SUPFAM" id="SSF102645">
    <property type="entry name" value="CoaB-like"/>
    <property type="match status" value="1"/>
</dbReference>
<feature type="binding site" evidence="3">
    <location>
        <position position="333"/>
    </location>
    <ligand>
        <name>CTP</name>
        <dbReference type="ChEBI" id="CHEBI:37563"/>
    </ligand>
</feature>
<gene>
    <name evidence="3 7" type="primary">coaBC</name>
    <name evidence="7" type="ORF">NATSA_00070</name>
</gene>
<accession>A0A8J7URZ9</accession>
<dbReference type="InterPro" id="IPR036551">
    <property type="entry name" value="Flavin_trans-like"/>
</dbReference>
<protein>
    <recommendedName>
        <fullName evidence="3">Coenzyme A biosynthesis bifunctional protein CoaBC</fullName>
    </recommendedName>
    <alternativeName>
        <fullName evidence="3">DNA/pantothenate metabolism flavoprotein</fullName>
    </alternativeName>
    <alternativeName>
        <fullName evidence="3">Phosphopantothenoylcysteine synthetase/decarboxylase</fullName>
        <shortName evidence="3">PPCS-PPCDC</shortName>
    </alternativeName>
    <domain>
        <recommendedName>
            <fullName evidence="3">Phosphopantothenoylcysteine decarboxylase</fullName>
            <shortName evidence="3">PPC decarboxylase</shortName>
            <shortName evidence="3">PPC-DC</shortName>
            <ecNumber evidence="3">4.1.1.36</ecNumber>
        </recommendedName>
        <alternativeName>
            <fullName evidence="3">CoaC</fullName>
        </alternativeName>
    </domain>
    <domain>
        <recommendedName>
            <fullName evidence="3">Phosphopantothenate--cysteine ligase</fullName>
            <ecNumber evidence="3">6.3.2.5</ecNumber>
        </recommendedName>
        <alternativeName>
            <fullName evidence="3">CoaB</fullName>
        </alternativeName>
        <alternativeName>
            <fullName evidence="3">Phosphopantothenoylcysteine synthetase</fullName>
            <shortName evidence="3">PPC synthetase</shortName>
            <shortName evidence="3">PPC-S</shortName>
        </alternativeName>
    </domain>
</protein>
<dbReference type="PANTHER" id="PTHR14359:SF6">
    <property type="entry name" value="PHOSPHOPANTOTHENOYLCYSTEINE DECARBOXYLASE"/>
    <property type="match status" value="1"/>
</dbReference>
<dbReference type="UniPathway" id="UPA00241">
    <property type="reaction ID" value="UER00353"/>
</dbReference>
<dbReference type="NCBIfam" id="TIGR00521">
    <property type="entry name" value="coaBC_dfp"/>
    <property type="match status" value="1"/>
</dbReference>
<feature type="region of interest" description="Phosphopantothenoylcysteine decarboxylase" evidence="3">
    <location>
        <begin position="1"/>
        <end position="198"/>
    </location>
</feature>
<feature type="region of interest" description="Phosphopantothenate--cysteine ligase" evidence="3">
    <location>
        <begin position="199"/>
        <end position="408"/>
    </location>
</feature>
<dbReference type="HAMAP" id="MF_02225">
    <property type="entry name" value="CoaBC"/>
    <property type="match status" value="1"/>
</dbReference>
<name>A0A8J7URZ9_9BACT</name>
<dbReference type="GO" id="GO:0046872">
    <property type="term" value="F:metal ion binding"/>
    <property type="evidence" value="ECO:0007669"/>
    <property type="project" value="UniProtKB-KW"/>
</dbReference>
<evidence type="ECO:0000256" key="4">
    <source>
        <dbReference type="RuleBase" id="RU364078"/>
    </source>
</evidence>
<dbReference type="GO" id="GO:0010181">
    <property type="term" value="F:FMN binding"/>
    <property type="evidence" value="ECO:0007669"/>
    <property type="project" value="UniProtKB-UniRule"/>
</dbReference>
<dbReference type="Gene3D" id="3.40.50.10300">
    <property type="entry name" value="CoaB-like"/>
    <property type="match status" value="1"/>
</dbReference>
<feature type="binding site" evidence="3">
    <location>
        <begin position="314"/>
        <end position="317"/>
    </location>
    <ligand>
        <name>CTP</name>
        <dbReference type="ChEBI" id="CHEBI:37563"/>
    </ligand>
</feature>
<dbReference type="InterPro" id="IPR003382">
    <property type="entry name" value="Flavoprotein"/>
</dbReference>
<comment type="similarity">
    <text evidence="3 4">In the N-terminal section; belongs to the HFCD (homo-oligomeric flavin containing Cys decarboxylase) superfamily.</text>
</comment>
<keyword evidence="3" id="KW-0479">Metal-binding</keyword>
<feature type="domain" description="DNA/pantothenate metabolism flavoprotein C-terminal" evidence="6">
    <location>
        <begin position="194"/>
        <end position="402"/>
    </location>
</feature>
<dbReference type="GO" id="GO:0004633">
    <property type="term" value="F:phosphopantothenoylcysteine decarboxylase activity"/>
    <property type="evidence" value="ECO:0007669"/>
    <property type="project" value="UniProtKB-UniRule"/>
</dbReference>
<dbReference type="Proteomes" id="UP000673975">
    <property type="component" value="Unassembled WGS sequence"/>
</dbReference>
<keyword evidence="8" id="KW-1185">Reference proteome</keyword>
<dbReference type="PANTHER" id="PTHR14359">
    <property type="entry name" value="HOMO-OLIGOMERIC FLAVIN CONTAINING CYS DECARBOXYLASE FAMILY"/>
    <property type="match status" value="1"/>
</dbReference>
<dbReference type="EC" id="6.3.2.5" evidence="3"/>
<dbReference type="Gene3D" id="3.40.50.1950">
    <property type="entry name" value="Flavin prenyltransferase-like"/>
    <property type="match status" value="1"/>
</dbReference>
<feature type="binding site" evidence="3">
    <location>
        <position position="351"/>
    </location>
    <ligand>
        <name>CTP</name>
        <dbReference type="ChEBI" id="CHEBI:37563"/>
    </ligand>
</feature>
<comment type="pathway">
    <text evidence="3 4">Cofactor biosynthesis; coenzyme A biosynthesis; CoA from (R)-pantothenate: step 2/5.</text>
</comment>
<dbReference type="RefSeq" id="WP_210509285.1">
    <property type="nucleotide sequence ID" value="NZ_JAFIDN010000001.1"/>
</dbReference>
<dbReference type="InterPro" id="IPR035929">
    <property type="entry name" value="CoaB-like_sf"/>
</dbReference>
<dbReference type="GO" id="GO:0015941">
    <property type="term" value="P:pantothenate catabolic process"/>
    <property type="evidence" value="ECO:0007669"/>
    <property type="project" value="InterPro"/>
</dbReference>
<comment type="catalytic activity">
    <reaction evidence="3 4">
        <text>(R)-4'-phosphopantothenate + L-cysteine + CTP = N-[(R)-4-phosphopantothenoyl]-L-cysteine + CMP + diphosphate + H(+)</text>
        <dbReference type="Rhea" id="RHEA:19397"/>
        <dbReference type="ChEBI" id="CHEBI:10986"/>
        <dbReference type="ChEBI" id="CHEBI:15378"/>
        <dbReference type="ChEBI" id="CHEBI:33019"/>
        <dbReference type="ChEBI" id="CHEBI:35235"/>
        <dbReference type="ChEBI" id="CHEBI:37563"/>
        <dbReference type="ChEBI" id="CHEBI:59458"/>
        <dbReference type="ChEBI" id="CHEBI:60377"/>
        <dbReference type="EC" id="6.3.2.5"/>
    </reaction>
</comment>
<dbReference type="Pfam" id="PF04127">
    <property type="entry name" value="DFP"/>
    <property type="match status" value="1"/>
</dbReference>
<comment type="similarity">
    <text evidence="3 4">In the C-terminal section; belongs to the PPC synthetase family.</text>
</comment>
<dbReference type="InterPro" id="IPR007085">
    <property type="entry name" value="DNA/pantothenate-metab_flavo_C"/>
</dbReference>
<evidence type="ECO:0000313" key="7">
    <source>
        <dbReference type="EMBL" id="MBP3191046.1"/>
    </source>
</evidence>
<feature type="binding site" evidence="3">
    <location>
        <position position="347"/>
    </location>
    <ligand>
        <name>CTP</name>
        <dbReference type="ChEBI" id="CHEBI:37563"/>
    </ligand>
</feature>
<keyword evidence="3 4" id="KW-0436">Ligase</keyword>
<dbReference type="Pfam" id="PF02441">
    <property type="entry name" value="Flavoprotein"/>
    <property type="match status" value="1"/>
</dbReference>
<evidence type="ECO:0000256" key="1">
    <source>
        <dbReference type="ARBA" id="ARBA00022793"/>
    </source>
</evidence>
<keyword evidence="2 3" id="KW-0456">Lyase</keyword>
<feature type="domain" description="Flavoprotein" evidence="5">
    <location>
        <begin position="5"/>
        <end position="181"/>
    </location>
</feature>
<keyword evidence="1 3" id="KW-0210">Decarboxylase</keyword>
<comment type="function">
    <text evidence="4">Catalyzes two steps in the biosynthesis of coenzyme A. In the first step cysteine is conjugated to 4'-phosphopantothenate to form 4-phosphopantothenoylcysteine, in the latter compound is decarboxylated to form 4'-phosphopantotheine.</text>
</comment>
<dbReference type="GO" id="GO:0071513">
    <property type="term" value="C:phosphopantothenoylcysteine decarboxylase complex"/>
    <property type="evidence" value="ECO:0007669"/>
    <property type="project" value="TreeGrafter"/>
</dbReference>
<dbReference type="EC" id="4.1.1.36" evidence="3"/>
<comment type="pathway">
    <text evidence="3 4">Cofactor biosynthesis; coenzyme A biosynthesis; CoA from (R)-pantothenate: step 3/5.</text>
</comment>
<keyword evidence="3 4" id="KW-0288">FMN</keyword>
<comment type="cofactor">
    <cofactor evidence="3">
        <name>FMN</name>
        <dbReference type="ChEBI" id="CHEBI:58210"/>
    </cofactor>
    <text evidence="3">Binds 1 FMN per subunit.</text>
</comment>
<comment type="cofactor">
    <cofactor evidence="3">
        <name>Mg(2+)</name>
        <dbReference type="ChEBI" id="CHEBI:18420"/>
    </cofactor>
</comment>
<comment type="caution">
    <text evidence="7">The sequence shown here is derived from an EMBL/GenBank/DDBJ whole genome shotgun (WGS) entry which is preliminary data.</text>
</comment>
<reference evidence="7" key="1">
    <citation type="submission" date="2021-02" db="EMBL/GenBank/DDBJ databases">
        <title>Natronogracilivirga saccharolytica gen. nov. sp. nov. a new anaerobic, haloalkiliphilic carbohydrate-fermenting bacterium from soda lake and proposing of Cyclonatronumiaceae fam. nov. in the phylum Balneolaeota.</title>
        <authorList>
            <person name="Zhilina T.N."/>
            <person name="Sorokin D.Y."/>
            <person name="Zavarzina D.G."/>
            <person name="Toshchakov S.V."/>
            <person name="Kublanov I.V."/>
        </authorList>
    </citation>
    <scope>NUCLEOTIDE SEQUENCE</scope>
    <source>
        <strain evidence="7">Z-1702</strain>
    </source>
</reference>
<dbReference type="EMBL" id="JAFIDN010000001">
    <property type="protein sequence ID" value="MBP3191046.1"/>
    <property type="molecule type" value="Genomic_DNA"/>
</dbReference>
<comment type="function">
    <text evidence="3">Catalyzes two sequential steps in the biosynthesis of coenzyme A. In the first step cysteine is conjugated to 4'-phosphopantothenate to form 4-phosphopantothenoylcysteine. In the second step the latter compound is decarboxylated to form 4'-phosphopantotheine.</text>
</comment>
<evidence type="ECO:0000256" key="2">
    <source>
        <dbReference type="ARBA" id="ARBA00023239"/>
    </source>
</evidence>
<dbReference type="SUPFAM" id="SSF52507">
    <property type="entry name" value="Homo-oligomeric flavin-containing Cys decarboxylases, HFCD"/>
    <property type="match status" value="1"/>
</dbReference>
<evidence type="ECO:0000256" key="3">
    <source>
        <dbReference type="HAMAP-Rule" id="MF_02225"/>
    </source>
</evidence>
<keyword evidence="3" id="KW-0460">Magnesium</keyword>
<feature type="binding site" evidence="3">
    <location>
        <position position="288"/>
    </location>
    <ligand>
        <name>CTP</name>
        <dbReference type="ChEBI" id="CHEBI:37563"/>
    </ligand>
</feature>
<dbReference type="InterPro" id="IPR005252">
    <property type="entry name" value="CoaBC"/>
</dbReference>
<keyword evidence="3 4" id="KW-0285">Flavoprotein</keyword>
<dbReference type="AlphaFoldDB" id="A0A8J7URZ9"/>
<proteinExistence type="inferred from homology"/>
<sequence length="408" mass="44405">MISGKNIVIGVTGGIAAYKAVYLVRELQEAGAEVRVTMTAAAARFVGGDTFAAITRHDVPVHIFPEDPSQISENWTRHIHWAEWADMLVIAPCTANSLAKIVHGFSDSMLTATVLAARCPILICPTMDGEMYRSPATRSNLEKAGDMGFHLLEPDSGYLASGMQGIGRLPEPDRIIGRMEEILSDHITEPSRFLEGKHVLVTCGATREHLDPVRFLSNPSTGKMGLAMAAAARSCGARVTLLHAGSVDTGGVDATITRHAFSSTDELFRQVKAHADADIVIMTAAVSDFRPAQKHEHKVSKDSAELSITLERTPDILQWLGENRKKGQILIGFAMETRDLVPRSREKRIRKKADWIVGNDLTMDGSGFAVDTNNVVLVGEHMEKSLSGSKKSVARQLLQQIFESQVTG</sequence>
<evidence type="ECO:0000259" key="6">
    <source>
        <dbReference type="Pfam" id="PF04127"/>
    </source>
</evidence>
<comment type="catalytic activity">
    <reaction evidence="3 4">
        <text>N-[(R)-4-phosphopantothenoyl]-L-cysteine + H(+) = (R)-4'-phosphopantetheine + CO2</text>
        <dbReference type="Rhea" id="RHEA:16793"/>
        <dbReference type="ChEBI" id="CHEBI:15378"/>
        <dbReference type="ChEBI" id="CHEBI:16526"/>
        <dbReference type="ChEBI" id="CHEBI:59458"/>
        <dbReference type="ChEBI" id="CHEBI:61723"/>
        <dbReference type="EC" id="4.1.1.36"/>
    </reaction>
</comment>
<dbReference type="GO" id="GO:0015937">
    <property type="term" value="P:coenzyme A biosynthetic process"/>
    <property type="evidence" value="ECO:0007669"/>
    <property type="project" value="UniProtKB-UniRule"/>
</dbReference>
<organism evidence="7 8">
    <name type="scientific">Natronogracilivirga saccharolytica</name>
    <dbReference type="NCBI Taxonomy" id="2812953"/>
    <lineage>
        <taxon>Bacteria</taxon>
        <taxon>Pseudomonadati</taxon>
        <taxon>Balneolota</taxon>
        <taxon>Balneolia</taxon>
        <taxon>Balneolales</taxon>
        <taxon>Cyclonatronaceae</taxon>
        <taxon>Natronogracilivirga</taxon>
    </lineage>
</organism>
<comment type="caution">
    <text evidence="3">Lacks conserved residue(s) required for the propagation of feature annotation.</text>
</comment>
<feature type="binding site" evidence="3">
    <location>
        <position position="298"/>
    </location>
    <ligand>
        <name>CTP</name>
        <dbReference type="ChEBI" id="CHEBI:37563"/>
    </ligand>
</feature>
<evidence type="ECO:0000313" key="8">
    <source>
        <dbReference type="Proteomes" id="UP000673975"/>
    </source>
</evidence>
<evidence type="ECO:0000259" key="5">
    <source>
        <dbReference type="Pfam" id="PF02441"/>
    </source>
</evidence>